<reference evidence="2 3" key="1">
    <citation type="journal article" date="2023" name="Plant Dis.">
        <title>First Report of Diplodia intermedia Causing Canker and Dieback Diseases on Apple Trees in Canada.</title>
        <authorList>
            <person name="Ellouze W."/>
            <person name="Ilyukhin E."/>
            <person name="Sulman M."/>
            <person name="Ali S."/>
        </authorList>
    </citation>
    <scope>NUCLEOTIDE SEQUENCE [LARGE SCALE GENOMIC DNA]</scope>
    <source>
        <strain evidence="2 3">M45-28</strain>
    </source>
</reference>
<sequence length="331" mass="38105">MLTSTDLLDNENVDLNPEYQRDVVWNKERMVGLIDSVIDNHYIPPIIFNRQITRNSDGTARVKRVCVDGKQRLSSVKAFIDGKIGCHDRRGSVWYYTQSANRNSRRIIPEHVKASFRDRQLIIYEYPNLQRAQEEDLFSRVQKGVQLTNAEKFRATTGPWQGFAKLYERDFSLVSGLSGTKRGVNFNNILTSFGQIIEVKRSLGDGHTPSFSTQTATIKALLKNLEEYNAGTKEKIRQTYMKFDELIEVDLATFLNNQYSHARLFSPLEFMATTVLISLHLNDEGNLFLLESIRVMRLYLRQCLKDLRMNKSSWDCTFYNSFADANAQGDA</sequence>
<accession>A0ABR3TAI9</accession>
<protein>
    <recommendedName>
        <fullName evidence="1">GmrSD restriction endonucleases N-terminal domain-containing protein</fullName>
    </recommendedName>
</protein>
<dbReference type="EMBL" id="JAKEKT020000102">
    <property type="protein sequence ID" value="KAL1636384.1"/>
    <property type="molecule type" value="Genomic_DNA"/>
</dbReference>
<evidence type="ECO:0000313" key="2">
    <source>
        <dbReference type="EMBL" id="KAL1636384.1"/>
    </source>
</evidence>
<dbReference type="PANTHER" id="PTHR39639">
    <property type="entry name" value="CHROMOSOME 16, WHOLE GENOME SHOTGUN SEQUENCE"/>
    <property type="match status" value="1"/>
</dbReference>
<organism evidence="2 3">
    <name type="scientific">Diplodia intermedia</name>
    <dbReference type="NCBI Taxonomy" id="856260"/>
    <lineage>
        <taxon>Eukaryota</taxon>
        <taxon>Fungi</taxon>
        <taxon>Dikarya</taxon>
        <taxon>Ascomycota</taxon>
        <taxon>Pezizomycotina</taxon>
        <taxon>Dothideomycetes</taxon>
        <taxon>Dothideomycetes incertae sedis</taxon>
        <taxon>Botryosphaeriales</taxon>
        <taxon>Botryosphaeriaceae</taxon>
        <taxon>Diplodia</taxon>
    </lineage>
</organism>
<feature type="domain" description="GmrSD restriction endonucleases N-terminal" evidence="1">
    <location>
        <begin position="6"/>
        <end position="154"/>
    </location>
</feature>
<dbReference type="InterPro" id="IPR004919">
    <property type="entry name" value="GmrSD_N"/>
</dbReference>
<proteinExistence type="predicted"/>
<dbReference type="Proteomes" id="UP001521184">
    <property type="component" value="Unassembled WGS sequence"/>
</dbReference>
<evidence type="ECO:0000259" key="1">
    <source>
        <dbReference type="Pfam" id="PF03235"/>
    </source>
</evidence>
<comment type="caution">
    <text evidence="2">The sequence shown here is derived from an EMBL/GenBank/DDBJ whole genome shotgun (WGS) entry which is preliminary data.</text>
</comment>
<gene>
    <name evidence="2" type="ORF">SLS58_009803</name>
</gene>
<name>A0ABR3TAI9_9PEZI</name>
<evidence type="ECO:0000313" key="3">
    <source>
        <dbReference type="Proteomes" id="UP001521184"/>
    </source>
</evidence>
<dbReference type="Pfam" id="PF03235">
    <property type="entry name" value="GmrSD_N"/>
    <property type="match status" value="1"/>
</dbReference>
<dbReference type="PANTHER" id="PTHR39639:SF1">
    <property type="entry name" value="DUF262 DOMAIN-CONTAINING PROTEIN"/>
    <property type="match status" value="1"/>
</dbReference>
<keyword evidence="3" id="KW-1185">Reference proteome</keyword>